<keyword evidence="6 9" id="KW-1133">Transmembrane helix</keyword>
<feature type="transmembrane region" description="Helical" evidence="9">
    <location>
        <begin position="213"/>
        <end position="230"/>
    </location>
</feature>
<feature type="transmembrane region" description="Helical" evidence="9">
    <location>
        <begin position="275"/>
        <end position="296"/>
    </location>
</feature>
<evidence type="ECO:0000313" key="11">
    <source>
        <dbReference type="Proteomes" id="UP001571476"/>
    </source>
</evidence>
<dbReference type="Proteomes" id="UP001571476">
    <property type="component" value="Unassembled WGS sequence"/>
</dbReference>
<dbReference type="RefSeq" id="WP_372561884.1">
    <property type="nucleotide sequence ID" value="NZ_JBGOSP010000003.1"/>
</dbReference>
<evidence type="ECO:0000256" key="5">
    <source>
        <dbReference type="ARBA" id="ARBA00022692"/>
    </source>
</evidence>
<evidence type="ECO:0000256" key="1">
    <source>
        <dbReference type="ARBA" id="ARBA00004651"/>
    </source>
</evidence>
<feature type="transmembrane region" description="Helical" evidence="9">
    <location>
        <begin position="237"/>
        <end position="255"/>
    </location>
</feature>
<keyword evidence="7 9" id="KW-0472">Membrane</keyword>
<dbReference type="NCBIfam" id="TIGR03173">
    <property type="entry name" value="pbuX"/>
    <property type="match status" value="1"/>
</dbReference>
<feature type="transmembrane region" description="Helical" evidence="9">
    <location>
        <begin position="174"/>
        <end position="198"/>
    </location>
</feature>
<dbReference type="PANTHER" id="PTHR42810:SF4">
    <property type="entry name" value="URIC ACID TRANSPORTER UACT"/>
    <property type="match status" value="1"/>
</dbReference>
<comment type="similarity">
    <text evidence="2">Belongs to the nucleobase:cation symporter-2 (NCS2) (TC 2.A.40) family.</text>
</comment>
<evidence type="ECO:0000313" key="10">
    <source>
        <dbReference type="EMBL" id="MFA3835965.1"/>
    </source>
</evidence>
<keyword evidence="3" id="KW-0813">Transport</keyword>
<dbReference type="PANTHER" id="PTHR42810">
    <property type="entry name" value="PURINE PERMEASE C1399.01C-RELATED"/>
    <property type="match status" value="1"/>
</dbReference>
<feature type="transmembrane region" description="Helical" evidence="9">
    <location>
        <begin position="449"/>
        <end position="469"/>
    </location>
</feature>
<dbReference type="EMBL" id="JBGOSP010000003">
    <property type="protein sequence ID" value="MFA3835965.1"/>
    <property type="molecule type" value="Genomic_DNA"/>
</dbReference>
<comment type="subcellular location">
    <subcellularLocation>
        <location evidence="1">Cell membrane</location>
        <topology evidence="1">Multi-pass membrane protein</topology>
    </subcellularLocation>
</comment>
<evidence type="ECO:0000256" key="7">
    <source>
        <dbReference type="ARBA" id="ARBA00023136"/>
    </source>
</evidence>
<evidence type="ECO:0000256" key="4">
    <source>
        <dbReference type="ARBA" id="ARBA00022475"/>
    </source>
</evidence>
<feature type="transmembrane region" description="Helical" evidence="9">
    <location>
        <begin position="64"/>
        <end position="83"/>
    </location>
</feature>
<comment type="caution">
    <text evidence="10">The sequence shown here is derived from an EMBL/GenBank/DDBJ whole genome shotgun (WGS) entry which is preliminary data.</text>
</comment>
<dbReference type="NCBIfam" id="NF037981">
    <property type="entry name" value="NCS2_1"/>
    <property type="match status" value="1"/>
</dbReference>
<feature type="transmembrane region" description="Helical" evidence="9">
    <location>
        <begin position="389"/>
        <end position="410"/>
    </location>
</feature>
<name>A0ABV4SC17_9ACTN</name>
<evidence type="ECO:0000256" key="8">
    <source>
        <dbReference type="SAM" id="MobiDB-lite"/>
    </source>
</evidence>
<feature type="transmembrane region" description="Helical" evidence="9">
    <location>
        <begin position="360"/>
        <end position="383"/>
    </location>
</feature>
<organism evidence="10 11">
    <name type="scientific">Streptomyces aureus</name>
    <dbReference type="NCBI Taxonomy" id="193461"/>
    <lineage>
        <taxon>Bacteria</taxon>
        <taxon>Bacillati</taxon>
        <taxon>Actinomycetota</taxon>
        <taxon>Actinomycetes</taxon>
        <taxon>Kitasatosporales</taxon>
        <taxon>Streptomycetaceae</taxon>
        <taxon>Streptomyces</taxon>
    </lineage>
</organism>
<gene>
    <name evidence="10" type="ORF">ACEG43_07215</name>
</gene>
<feature type="transmembrane region" description="Helical" evidence="9">
    <location>
        <begin position="144"/>
        <end position="167"/>
    </location>
</feature>
<keyword evidence="4" id="KW-1003">Cell membrane</keyword>
<keyword evidence="5 9" id="KW-0812">Transmembrane</keyword>
<dbReference type="NCBIfam" id="TIGR00801">
    <property type="entry name" value="ncs2"/>
    <property type="match status" value="1"/>
</dbReference>
<feature type="compositionally biased region" description="Basic and acidic residues" evidence="8">
    <location>
        <begin position="9"/>
        <end position="27"/>
    </location>
</feature>
<evidence type="ECO:0000256" key="2">
    <source>
        <dbReference type="ARBA" id="ARBA00008821"/>
    </source>
</evidence>
<accession>A0ABV4SC17</accession>
<reference evidence="10 11" key="1">
    <citation type="submission" date="2024-08" db="EMBL/GenBank/DDBJ databases">
        <title>Genome sequence of Streptomyces aureus CACIA-1.46HGO.</title>
        <authorList>
            <person name="Evangelista-Martinez Z."/>
        </authorList>
    </citation>
    <scope>NUCLEOTIDE SEQUENCE [LARGE SCALE GENOMIC DNA]</scope>
    <source>
        <strain evidence="10 11">CACIA-1.46HGO</strain>
    </source>
</reference>
<dbReference type="InterPro" id="IPR006042">
    <property type="entry name" value="Xan_ur_permease"/>
</dbReference>
<keyword evidence="11" id="KW-1185">Reference proteome</keyword>
<evidence type="ECO:0000256" key="3">
    <source>
        <dbReference type="ARBA" id="ARBA00022448"/>
    </source>
</evidence>
<dbReference type="InterPro" id="IPR006043">
    <property type="entry name" value="NCS2"/>
</dbReference>
<dbReference type="InterPro" id="IPR017588">
    <property type="entry name" value="UacT-like"/>
</dbReference>
<feature type="transmembrane region" description="Helical" evidence="9">
    <location>
        <begin position="422"/>
        <end position="443"/>
    </location>
</feature>
<protein>
    <submittedName>
        <fullName evidence="10">Nucleobase:cation symporter-2 family protein</fullName>
    </submittedName>
</protein>
<feature type="region of interest" description="Disordered" evidence="8">
    <location>
        <begin position="1"/>
        <end position="27"/>
    </location>
</feature>
<evidence type="ECO:0000256" key="6">
    <source>
        <dbReference type="ARBA" id="ARBA00022989"/>
    </source>
</evidence>
<feature type="transmembrane region" description="Helical" evidence="9">
    <location>
        <begin position="89"/>
        <end position="108"/>
    </location>
</feature>
<feature type="transmembrane region" description="Helical" evidence="9">
    <location>
        <begin position="120"/>
        <end position="138"/>
    </location>
</feature>
<dbReference type="Pfam" id="PF00860">
    <property type="entry name" value="Xan_ur_permease"/>
    <property type="match status" value="1"/>
</dbReference>
<sequence length="488" mass="50475">MNDTPDVQAVRDGREVPGERPDSGVFDAHAKSDVSDAVAVTDVHPVDEILPPGRMLVASFQHVASMYAGAVSVPIVIAVASKMSAGDTAVLMAGSLLMAGLATLLQTLGIGNFIGSRLPFVNGVSFAGVGVMLTILATEGGVQAGMPVVFGAILVSSLFGFLVSTYFSRLVKFFPPVVTGSVITLIGVSLFPVAYGWIVDPTAHSHRNDPKNIALTAVTVLVMLLLQKFTAGFLKQIAMLIALVFGTLLAIPMGLADFSALKEADAFGLPSLLHWGAPSFSLAPILSMCVVMLVILTESTADMIALGKIVDRPVDEKTIARGLRADALGSAVSPFFNGFHNSAFAQNIGLVVISGVRSRFVVALSGAILVLIGLSPAAGALIAVVPMPVLAAVSLFLFGSIALSGIQMLLRADLQRGDNTLIAVVTIGVGLIPAVNGSFYASFPDWAQIVLGSGISTGCILAVSLNLLFNHLGRKASSATAPEPALPH</sequence>
<proteinExistence type="inferred from homology"/>
<evidence type="ECO:0000256" key="9">
    <source>
        <dbReference type="SAM" id="Phobius"/>
    </source>
</evidence>